<feature type="compositionally biased region" description="Basic and acidic residues" evidence="1">
    <location>
        <begin position="173"/>
        <end position="196"/>
    </location>
</feature>
<feature type="region of interest" description="Disordered" evidence="1">
    <location>
        <begin position="169"/>
        <end position="214"/>
    </location>
</feature>
<proteinExistence type="predicted"/>
<name>A0A5J5ELT4_9PEZI</name>
<dbReference type="EMBL" id="VXIS01000203">
    <property type="protein sequence ID" value="KAA8897084.1"/>
    <property type="molecule type" value="Genomic_DNA"/>
</dbReference>
<dbReference type="InParanoid" id="A0A5J5ELT4"/>
<reference evidence="2 3" key="1">
    <citation type="submission" date="2019-09" db="EMBL/GenBank/DDBJ databases">
        <title>Draft genome of the ectomycorrhizal ascomycete Sphaerosporella brunnea.</title>
        <authorList>
            <consortium name="DOE Joint Genome Institute"/>
            <person name="Benucci G.M."/>
            <person name="Marozzi G."/>
            <person name="Antonielli L."/>
            <person name="Sanchez S."/>
            <person name="Marco P."/>
            <person name="Wang X."/>
            <person name="Falini L.B."/>
            <person name="Barry K."/>
            <person name="Haridas S."/>
            <person name="Lipzen A."/>
            <person name="Labutti K."/>
            <person name="Grigoriev I.V."/>
            <person name="Murat C."/>
            <person name="Martin F."/>
            <person name="Albertini E."/>
            <person name="Donnini D."/>
            <person name="Bonito G."/>
        </authorList>
    </citation>
    <scope>NUCLEOTIDE SEQUENCE [LARGE SCALE GENOMIC DNA]</scope>
    <source>
        <strain evidence="2 3">Sb_GMNB300</strain>
    </source>
</reference>
<keyword evidence="3" id="KW-1185">Reference proteome</keyword>
<dbReference type="OrthoDB" id="10255000at2759"/>
<evidence type="ECO:0000256" key="1">
    <source>
        <dbReference type="SAM" id="MobiDB-lite"/>
    </source>
</evidence>
<gene>
    <name evidence="2" type="ORF">FN846DRAFT_265199</name>
</gene>
<accession>A0A5J5ELT4</accession>
<organism evidence="2 3">
    <name type="scientific">Sphaerosporella brunnea</name>
    <dbReference type="NCBI Taxonomy" id="1250544"/>
    <lineage>
        <taxon>Eukaryota</taxon>
        <taxon>Fungi</taxon>
        <taxon>Dikarya</taxon>
        <taxon>Ascomycota</taxon>
        <taxon>Pezizomycotina</taxon>
        <taxon>Pezizomycetes</taxon>
        <taxon>Pezizales</taxon>
        <taxon>Pyronemataceae</taxon>
        <taxon>Sphaerosporella</taxon>
    </lineage>
</organism>
<evidence type="ECO:0000313" key="3">
    <source>
        <dbReference type="Proteomes" id="UP000326924"/>
    </source>
</evidence>
<dbReference type="AlphaFoldDB" id="A0A5J5ELT4"/>
<sequence>MRLPGSRESKKASRNPVEDTLQREKEANANARSNLDTELKKIRGELHHVTSEKDLLRVRHDALTNESAELQQQLKRLQKNLQDANAALQQEKDAALNIGRSLKQQWEAERNELMHEMDEMEINLKENAQTYEREFADWESGKRQLEVKLQRAEEASEGLKRTLQTLQQTEHTLQGKETKEESERHRAAEQSLERQISELQDEIEARNKKNRRGL</sequence>
<dbReference type="Proteomes" id="UP000326924">
    <property type="component" value="Unassembled WGS sequence"/>
</dbReference>
<feature type="compositionally biased region" description="Basic and acidic residues" evidence="1">
    <location>
        <begin position="1"/>
        <end position="27"/>
    </location>
</feature>
<comment type="caution">
    <text evidence="2">The sequence shown here is derived from an EMBL/GenBank/DDBJ whole genome shotgun (WGS) entry which is preliminary data.</text>
</comment>
<protein>
    <submittedName>
        <fullName evidence="2">Uncharacterized protein</fullName>
    </submittedName>
</protein>
<evidence type="ECO:0000313" key="2">
    <source>
        <dbReference type="EMBL" id="KAA8897084.1"/>
    </source>
</evidence>
<feature type="region of interest" description="Disordered" evidence="1">
    <location>
        <begin position="1"/>
        <end position="36"/>
    </location>
</feature>